<dbReference type="Pfam" id="PF22422">
    <property type="entry name" value="MGH1-like_GH"/>
    <property type="match status" value="1"/>
</dbReference>
<sequence>MNDPMDKYKLDLRRSTAPPNHIAVTSLYSVTAPAHGTVTGVKGCYSPPYAAGGLQLRLDFLADGIEIEDTGNLGKRDCGLLYAGAVWRPDRIVRRGTYHWLKEQGLVSLGVVSELVPLTGRAGFVLAVRVTNRCGRNIRLDLVPKLDPGSVRKVPLGAWNFSPPQGGQAAERLGDRPVWENGEMRITLHNDRLSAEMEPGQECVFRIAVVMSEAGNADESQTLNTLESTASVEARLAEWEAETEERWRSVIARSEAAVPRIETDIPGLEAYYHRSLISGLICLWDHPEFKIRPFPVTSGIDGGGINNYPWDAAGYVGQTLTMLLGSEGWQQYLRFMEEGGIDRHICFAPDGTGDEPFAYSYSLWAFFHFAWSSCSQHGDGSHLYPVLKRVLEIDEDRLPRRGELLDYGNHHHLLEMRGSGYEHVVASPNSERAWCYDRLADLAARLGLEEAGNWRAKSARIRQAIQDELWDGEAKWFRSLYPDGHEEIIYSIQAYDALRMGACTPEMESALLSHLREGAFLGECGVSSISAEDELHYEVNDPDWSGGGSFGGEGPILAQTLWEIGRPALAWDVLKRHLWIGNRLPYIPQEHYCDRPMAPSHKRANNISGMAGAQAVIFGMAGIRPQLDGRLFIHPQPPEEGRVSILGYDFRGHRYDVHMEPGNCRIVRDGNEIYHGVPTLRVVASNHEENVDTAGSFMII</sequence>
<feature type="domain" description="Mannosylglycerate hydrolase MGH1-like glycoside hydrolase" evidence="1">
    <location>
        <begin position="438"/>
        <end position="534"/>
    </location>
</feature>
<comment type="caution">
    <text evidence="2">The sequence shown here is derived from an EMBL/GenBank/DDBJ whole genome shotgun (WGS) entry which is preliminary data.</text>
</comment>
<proteinExistence type="predicted"/>
<dbReference type="EMBL" id="JAAAMU010000010">
    <property type="protein sequence ID" value="NBC71050.1"/>
    <property type="molecule type" value="Genomic_DNA"/>
</dbReference>
<dbReference type="InterPro" id="IPR054491">
    <property type="entry name" value="MGH1-like_GH"/>
</dbReference>
<dbReference type="InterPro" id="IPR012341">
    <property type="entry name" value="6hp_glycosidase-like_sf"/>
</dbReference>
<dbReference type="GO" id="GO:0005975">
    <property type="term" value="P:carbohydrate metabolic process"/>
    <property type="evidence" value="ECO:0007669"/>
    <property type="project" value="InterPro"/>
</dbReference>
<keyword evidence="3" id="KW-1185">Reference proteome</keyword>
<reference evidence="2 3" key="1">
    <citation type="submission" date="2020-01" db="EMBL/GenBank/DDBJ databases">
        <title>Paenibacillus soybeanensis sp. nov. isolated from the nodules of soybean (Glycine max(L.) Merr).</title>
        <authorList>
            <person name="Wang H."/>
        </authorList>
    </citation>
    <scope>NUCLEOTIDE SEQUENCE [LARGE SCALE GENOMIC DNA]</scope>
    <source>
        <strain evidence="2 3">DSM 23054</strain>
    </source>
</reference>
<organism evidence="2 3">
    <name type="scientific">Paenibacillus sacheonensis</name>
    <dbReference type="NCBI Taxonomy" id="742054"/>
    <lineage>
        <taxon>Bacteria</taxon>
        <taxon>Bacillati</taxon>
        <taxon>Bacillota</taxon>
        <taxon>Bacilli</taxon>
        <taxon>Bacillales</taxon>
        <taxon>Paenibacillaceae</taxon>
        <taxon>Paenibacillus</taxon>
    </lineage>
</organism>
<dbReference type="InterPro" id="IPR008928">
    <property type="entry name" value="6-hairpin_glycosidase_sf"/>
</dbReference>
<dbReference type="AlphaFoldDB" id="A0A7X4YRB3"/>
<accession>A0A7X4YRB3</accession>
<dbReference type="RefSeq" id="WP_161700639.1">
    <property type="nucleotide sequence ID" value="NZ_JAAAMU010000010.1"/>
</dbReference>
<protein>
    <recommendedName>
        <fullName evidence="1">Mannosylglycerate hydrolase MGH1-like glycoside hydrolase domain-containing protein</fullName>
    </recommendedName>
</protein>
<gene>
    <name evidence="2" type="ORF">GT003_18790</name>
</gene>
<dbReference type="SUPFAM" id="SSF48208">
    <property type="entry name" value="Six-hairpin glycosidases"/>
    <property type="match status" value="1"/>
</dbReference>
<dbReference type="OrthoDB" id="3796688at2"/>
<evidence type="ECO:0000313" key="3">
    <source>
        <dbReference type="Proteomes" id="UP000558113"/>
    </source>
</evidence>
<dbReference type="Gene3D" id="1.50.10.10">
    <property type="match status" value="1"/>
</dbReference>
<evidence type="ECO:0000313" key="2">
    <source>
        <dbReference type="EMBL" id="NBC71050.1"/>
    </source>
</evidence>
<name>A0A7X4YRB3_9BACL</name>
<dbReference type="Proteomes" id="UP000558113">
    <property type="component" value="Unassembled WGS sequence"/>
</dbReference>
<evidence type="ECO:0000259" key="1">
    <source>
        <dbReference type="Pfam" id="PF22422"/>
    </source>
</evidence>